<accession>A0A1E7KXT2</accession>
<comment type="caution">
    <text evidence="2">The sequence shown here is derived from an EMBL/GenBank/DDBJ whole genome shotgun (WGS) entry which is preliminary data.</text>
</comment>
<dbReference type="AlphaFoldDB" id="A0A1E7KXT2"/>
<keyword evidence="3" id="KW-1185">Reference proteome</keyword>
<gene>
    <name evidence="2" type="ORF">AN218_25270</name>
</gene>
<sequence>MPAVPERDASGHFEITFLHGAGEDTTRTVDAAELRSLVGWAGRMGVRVCIRPRAPYAVDGGQEEDTERRPESDRDR</sequence>
<organism evidence="2 3">
    <name type="scientific">Streptomyces nanshensis</name>
    <dbReference type="NCBI Taxonomy" id="518642"/>
    <lineage>
        <taxon>Bacteria</taxon>
        <taxon>Bacillati</taxon>
        <taxon>Actinomycetota</taxon>
        <taxon>Actinomycetes</taxon>
        <taxon>Kitasatosporales</taxon>
        <taxon>Streptomycetaceae</taxon>
        <taxon>Streptomyces</taxon>
    </lineage>
</organism>
<feature type="region of interest" description="Disordered" evidence="1">
    <location>
        <begin position="54"/>
        <end position="76"/>
    </location>
</feature>
<dbReference type="RefSeq" id="WP_070019239.1">
    <property type="nucleotide sequence ID" value="NZ_LJGW01000406.1"/>
</dbReference>
<proteinExistence type="predicted"/>
<dbReference type="Proteomes" id="UP000176005">
    <property type="component" value="Unassembled WGS sequence"/>
</dbReference>
<feature type="compositionally biased region" description="Basic and acidic residues" evidence="1">
    <location>
        <begin position="66"/>
        <end position="76"/>
    </location>
</feature>
<evidence type="ECO:0000313" key="2">
    <source>
        <dbReference type="EMBL" id="OEV08715.1"/>
    </source>
</evidence>
<evidence type="ECO:0000313" key="3">
    <source>
        <dbReference type="Proteomes" id="UP000176005"/>
    </source>
</evidence>
<evidence type="ECO:0000256" key="1">
    <source>
        <dbReference type="SAM" id="MobiDB-lite"/>
    </source>
</evidence>
<dbReference type="EMBL" id="LJGW01000406">
    <property type="protein sequence ID" value="OEV08715.1"/>
    <property type="molecule type" value="Genomic_DNA"/>
</dbReference>
<name>A0A1E7KXT2_9ACTN</name>
<reference evidence="2 3" key="1">
    <citation type="journal article" date="2016" name="Front. Microbiol.">
        <title>Comparative Genomics Analysis of Streptomyces Species Reveals Their Adaptation to the Marine Environment and Their Diversity at the Genomic Level.</title>
        <authorList>
            <person name="Tian X."/>
            <person name="Zhang Z."/>
            <person name="Yang T."/>
            <person name="Chen M."/>
            <person name="Li J."/>
            <person name="Chen F."/>
            <person name="Yang J."/>
            <person name="Li W."/>
            <person name="Zhang B."/>
            <person name="Zhang Z."/>
            <person name="Wu J."/>
            <person name="Zhang C."/>
            <person name="Long L."/>
            <person name="Xiao J."/>
        </authorList>
    </citation>
    <scope>NUCLEOTIDE SEQUENCE [LARGE SCALE GENOMIC DNA]</scope>
    <source>
        <strain evidence="2 3">SCSIO 10429</strain>
    </source>
</reference>
<protein>
    <submittedName>
        <fullName evidence="2">Uncharacterized protein</fullName>
    </submittedName>
</protein>